<comment type="caution">
    <text evidence="2">The sequence shown here is derived from an EMBL/GenBank/DDBJ whole genome shotgun (WGS) entry which is preliminary data.</text>
</comment>
<feature type="transmembrane region" description="Helical" evidence="1">
    <location>
        <begin position="57"/>
        <end position="79"/>
    </location>
</feature>
<feature type="transmembrane region" description="Helical" evidence="1">
    <location>
        <begin position="150"/>
        <end position="168"/>
    </location>
</feature>
<keyword evidence="3" id="KW-1185">Reference proteome</keyword>
<accession>W7IU00</accession>
<feature type="transmembrane region" description="Helical" evidence="1">
    <location>
        <begin position="126"/>
        <end position="143"/>
    </location>
</feature>
<dbReference type="STRING" id="909613.UO65_4869"/>
<feature type="transmembrane region" description="Helical" evidence="1">
    <location>
        <begin position="91"/>
        <end position="114"/>
    </location>
</feature>
<keyword evidence="1" id="KW-1133">Transmembrane helix</keyword>
<dbReference type="eggNOG" id="ENOG5031GZI">
    <property type="taxonomic scope" value="Bacteria"/>
</dbReference>
<proteinExistence type="predicted"/>
<dbReference type="OrthoDB" id="4546675at2"/>
<dbReference type="RefSeq" id="WP_035286465.1">
    <property type="nucleotide sequence ID" value="NZ_AYXG01000184.1"/>
</dbReference>
<protein>
    <submittedName>
        <fullName evidence="2">Uncharacterized protein</fullName>
    </submittedName>
</protein>
<gene>
    <name evidence="2" type="ORF">UO65_4869</name>
</gene>
<reference evidence="2 3" key="1">
    <citation type="journal article" date="2014" name="Genome Announc.">
        <title>Draft Genome Sequence of the Antitrypanosomally Active Sponge-Associated Bacterium Actinokineospora sp. Strain EG49.</title>
        <authorList>
            <person name="Harjes J."/>
            <person name="Ryu T."/>
            <person name="Abdelmohsen U.R."/>
            <person name="Moitinho-Silva L."/>
            <person name="Horn H."/>
            <person name="Ravasi T."/>
            <person name="Hentschel U."/>
        </authorList>
    </citation>
    <scope>NUCLEOTIDE SEQUENCE [LARGE SCALE GENOMIC DNA]</scope>
    <source>
        <strain evidence="2 3">EG49</strain>
    </source>
</reference>
<keyword evidence="1" id="KW-0472">Membrane</keyword>
<organism evidence="2 3">
    <name type="scientific">Actinokineospora spheciospongiae</name>
    <dbReference type="NCBI Taxonomy" id="909613"/>
    <lineage>
        <taxon>Bacteria</taxon>
        <taxon>Bacillati</taxon>
        <taxon>Actinomycetota</taxon>
        <taxon>Actinomycetes</taxon>
        <taxon>Pseudonocardiales</taxon>
        <taxon>Pseudonocardiaceae</taxon>
        <taxon>Actinokineospora</taxon>
    </lineage>
</organism>
<dbReference type="PATRIC" id="fig|909613.9.peg.4867"/>
<sequence length="201" mass="20192">MTAIALPAPIPATPPTTRVGEVDNRAAYAGFGLAYALGHGSTAITTGPDPLVTLPGWLPTALLGAGLAAGTAFATLAATRAQRGAGRSDVLSGRLLGLAWISGFAALFLAITGLAGALDAPGLPTMLWPAGSGFVVGMVYLAEGAARRNVLHYALGTWLALVSTAALLLGTPGLFWVLAVAGGGGYAVATVLEHHRIARTR</sequence>
<keyword evidence="1" id="KW-0812">Transmembrane</keyword>
<name>W7IU00_9PSEU</name>
<evidence type="ECO:0000256" key="1">
    <source>
        <dbReference type="SAM" id="Phobius"/>
    </source>
</evidence>
<evidence type="ECO:0000313" key="3">
    <source>
        <dbReference type="Proteomes" id="UP000019277"/>
    </source>
</evidence>
<feature type="transmembrane region" description="Helical" evidence="1">
    <location>
        <begin position="174"/>
        <end position="192"/>
    </location>
</feature>
<dbReference type="AlphaFoldDB" id="W7IU00"/>
<evidence type="ECO:0000313" key="2">
    <source>
        <dbReference type="EMBL" id="EWC59866.1"/>
    </source>
</evidence>
<dbReference type="Proteomes" id="UP000019277">
    <property type="component" value="Unassembled WGS sequence"/>
</dbReference>
<dbReference type="EMBL" id="AYXG01000184">
    <property type="protein sequence ID" value="EWC59866.1"/>
    <property type="molecule type" value="Genomic_DNA"/>
</dbReference>